<dbReference type="STRING" id="31965.AWH51_10005"/>
<reference evidence="3 4" key="1">
    <citation type="submission" date="2016-01" db="EMBL/GenBank/DDBJ databases">
        <title>Draft genome sequence of Clavibacter michiganensis subsp. tessellarius DOAB 609.</title>
        <authorList>
            <person name="Tambong J.T."/>
        </authorList>
    </citation>
    <scope>NUCLEOTIDE SEQUENCE [LARGE SCALE GENOMIC DNA]</scope>
    <source>
        <strain evidence="3 4">DOAB 609</strain>
    </source>
</reference>
<gene>
    <name evidence="3" type="ORF">AWH51_10005</name>
</gene>
<evidence type="ECO:0000259" key="2">
    <source>
        <dbReference type="Pfam" id="PF13581"/>
    </source>
</evidence>
<dbReference type="CDD" id="cd16936">
    <property type="entry name" value="HATPase_RsbW-like"/>
    <property type="match status" value="1"/>
</dbReference>
<dbReference type="InterPro" id="IPR003594">
    <property type="entry name" value="HATPase_dom"/>
</dbReference>
<dbReference type="Proteomes" id="UP000076218">
    <property type="component" value="Unassembled WGS sequence"/>
</dbReference>
<accession>A0A154V171</accession>
<dbReference type="Gene3D" id="3.30.565.10">
    <property type="entry name" value="Histidine kinase-like ATPase, C-terminal domain"/>
    <property type="match status" value="1"/>
</dbReference>
<evidence type="ECO:0000256" key="1">
    <source>
        <dbReference type="SAM" id="MobiDB-lite"/>
    </source>
</evidence>
<dbReference type="RefSeq" id="WP_063071581.1">
    <property type="nucleotide sequence ID" value="NZ_LQXA01000030.1"/>
</dbReference>
<dbReference type="Pfam" id="PF13581">
    <property type="entry name" value="HATPase_c_2"/>
    <property type="match status" value="1"/>
</dbReference>
<comment type="caution">
    <text evidence="3">The sequence shown here is derived from an EMBL/GenBank/DDBJ whole genome shotgun (WGS) entry which is preliminary data.</text>
</comment>
<dbReference type="AlphaFoldDB" id="A0A154V171"/>
<dbReference type="InterPro" id="IPR036890">
    <property type="entry name" value="HATPase_C_sf"/>
</dbReference>
<dbReference type="SUPFAM" id="SSF55874">
    <property type="entry name" value="ATPase domain of HSP90 chaperone/DNA topoisomerase II/histidine kinase"/>
    <property type="match status" value="1"/>
</dbReference>
<evidence type="ECO:0000313" key="4">
    <source>
        <dbReference type="Proteomes" id="UP000076218"/>
    </source>
</evidence>
<protein>
    <submittedName>
        <fullName evidence="3">Regulator</fullName>
    </submittedName>
</protein>
<sequence>MTETTRSLTLRSPGQDVDAVHGFIARLWDERPDIGALDRMAFETALIELASNVIEHADHGQGVTCEVSVTVDAGTMSARLRDGSEPGDFRLTPREMPGEDAESGRGLAMVQLLCDDLSYERVGAENVWSVRRTRAEPEVDGAAGSPA</sequence>
<proteinExistence type="predicted"/>
<name>A0A154V171_9MICO</name>
<evidence type="ECO:0000313" key="3">
    <source>
        <dbReference type="EMBL" id="KZC95101.1"/>
    </source>
</evidence>
<feature type="compositionally biased region" description="Basic and acidic residues" evidence="1">
    <location>
        <begin position="79"/>
        <end position="97"/>
    </location>
</feature>
<dbReference type="EMBL" id="LQXA01000030">
    <property type="protein sequence ID" value="KZC95101.1"/>
    <property type="molecule type" value="Genomic_DNA"/>
</dbReference>
<organism evidence="3 4">
    <name type="scientific">Clavibacter tessellarius</name>
    <dbReference type="NCBI Taxonomy" id="31965"/>
    <lineage>
        <taxon>Bacteria</taxon>
        <taxon>Bacillati</taxon>
        <taxon>Actinomycetota</taxon>
        <taxon>Actinomycetes</taxon>
        <taxon>Micrococcales</taxon>
        <taxon>Microbacteriaceae</taxon>
        <taxon>Clavibacter</taxon>
    </lineage>
</organism>
<feature type="region of interest" description="Disordered" evidence="1">
    <location>
        <begin position="76"/>
        <end position="104"/>
    </location>
</feature>
<dbReference type="OrthoDB" id="159434at2"/>
<feature type="domain" description="Histidine kinase/HSP90-like ATPase" evidence="2">
    <location>
        <begin position="29"/>
        <end position="127"/>
    </location>
</feature>